<dbReference type="GO" id="GO:0009055">
    <property type="term" value="F:electron transfer activity"/>
    <property type="evidence" value="ECO:0007669"/>
    <property type="project" value="InterPro"/>
</dbReference>
<dbReference type="InterPro" id="IPR009056">
    <property type="entry name" value="Cyt_c-like_dom"/>
</dbReference>
<reference evidence="7 8" key="1">
    <citation type="submission" date="2016-10" db="EMBL/GenBank/DDBJ databases">
        <authorList>
            <person name="de Groot N.N."/>
        </authorList>
    </citation>
    <scope>NUCLEOTIDE SEQUENCE [LARGE SCALE GENOMIC DNA]</scope>
    <source>
        <strain evidence="7 8">EP1-55-1</strain>
    </source>
</reference>
<dbReference type="Pfam" id="PF13442">
    <property type="entry name" value="Cytochrome_CBB3"/>
    <property type="match status" value="1"/>
</dbReference>
<evidence type="ECO:0000256" key="3">
    <source>
        <dbReference type="ARBA" id="ARBA00023004"/>
    </source>
</evidence>
<evidence type="ECO:0000313" key="7">
    <source>
        <dbReference type="EMBL" id="SFP18899.1"/>
    </source>
</evidence>
<dbReference type="GO" id="GO:0046872">
    <property type="term" value="F:metal ion binding"/>
    <property type="evidence" value="ECO:0007669"/>
    <property type="project" value="UniProtKB-KW"/>
</dbReference>
<feature type="signal peptide" evidence="5">
    <location>
        <begin position="1"/>
        <end position="20"/>
    </location>
</feature>
<evidence type="ECO:0000313" key="8">
    <source>
        <dbReference type="Proteomes" id="UP000199227"/>
    </source>
</evidence>
<keyword evidence="2 4" id="KW-0479">Metal-binding</keyword>
<organism evidence="7 8">
    <name type="scientific">Hydrogenimonas thermophila</name>
    <dbReference type="NCBI Taxonomy" id="223786"/>
    <lineage>
        <taxon>Bacteria</taxon>
        <taxon>Pseudomonadati</taxon>
        <taxon>Campylobacterota</taxon>
        <taxon>Epsilonproteobacteria</taxon>
        <taxon>Campylobacterales</taxon>
        <taxon>Hydrogenimonadaceae</taxon>
        <taxon>Hydrogenimonas</taxon>
    </lineage>
</organism>
<keyword evidence="3 4" id="KW-0408">Iron</keyword>
<keyword evidence="8" id="KW-1185">Reference proteome</keyword>
<dbReference type="PROSITE" id="PS51007">
    <property type="entry name" value="CYTC"/>
    <property type="match status" value="1"/>
</dbReference>
<accession>A0A1I5NAW2</accession>
<dbReference type="RefSeq" id="WP_092911655.1">
    <property type="nucleotide sequence ID" value="NZ_CP136592.1"/>
</dbReference>
<gene>
    <name evidence="7" type="ORF">SAMN05216234_10949</name>
</gene>
<keyword evidence="1 4" id="KW-0349">Heme</keyword>
<feature type="domain" description="Cytochrome c" evidence="6">
    <location>
        <begin position="18"/>
        <end position="120"/>
    </location>
</feature>
<evidence type="ECO:0000259" key="6">
    <source>
        <dbReference type="PROSITE" id="PS51007"/>
    </source>
</evidence>
<dbReference type="STRING" id="223786.SAMN05216234_10949"/>
<dbReference type="Proteomes" id="UP000199227">
    <property type="component" value="Unassembled WGS sequence"/>
</dbReference>
<dbReference type="EMBL" id="FOXB01000009">
    <property type="protein sequence ID" value="SFP18899.1"/>
    <property type="molecule type" value="Genomic_DNA"/>
</dbReference>
<dbReference type="Gene3D" id="1.10.760.10">
    <property type="entry name" value="Cytochrome c-like domain"/>
    <property type="match status" value="1"/>
</dbReference>
<feature type="chain" id="PRO_5011476471" evidence="5">
    <location>
        <begin position="21"/>
        <end position="141"/>
    </location>
</feature>
<dbReference type="GO" id="GO:0020037">
    <property type="term" value="F:heme binding"/>
    <property type="evidence" value="ECO:0007669"/>
    <property type="project" value="InterPro"/>
</dbReference>
<sequence length="141" mass="15590">MKQLIRYSAFTVALGVSLFAADGKTLFEQKCAFCHMTTKPTPQQRSQMVAPPAAGVMFHVKDRYPNKADAVNFIVDYAHNPSKEKALCPSIRRFGLMPSQKGAVTKDELKAIASYMFDTFPPSGFKHPKGMGMGMGMPLQR</sequence>
<evidence type="ECO:0000256" key="4">
    <source>
        <dbReference type="PROSITE-ProRule" id="PRU00433"/>
    </source>
</evidence>
<evidence type="ECO:0000256" key="1">
    <source>
        <dbReference type="ARBA" id="ARBA00022617"/>
    </source>
</evidence>
<dbReference type="InterPro" id="IPR036909">
    <property type="entry name" value="Cyt_c-like_dom_sf"/>
</dbReference>
<protein>
    <submittedName>
        <fullName evidence="7">Cytochrome C oxidase, cbb3-type, subunit III</fullName>
    </submittedName>
</protein>
<name>A0A1I5NAW2_9BACT</name>
<proteinExistence type="predicted"/>
<dbReference type="AlphaFoldDB" id="A0A1I5NAW2"/>
<keyword evidence="5" id="KW-0732">Signal</keyword>
<dbReference type="OrthoDB" id="14888at2"/>
<evidence type="ECO:0000256" key="5">
    <source>
        <dbReference type="SAM" id="SignalP"/>
    </source>
</evidence>
<dbReference type="SUPFAM" id="SSF46626">
    <property type="entry name" value="Cytochrome c"/>
    <property type="match status" value="1"/>
</dbReference>
<evidence type="ECO:0000256" key="2">
    <source>
        <dbReference type="ARBA" id="ARBA00022723"/>
    </source>
</evidence>